<feature type="compositionally biased region" description="Basic and acidic residues" evidence="12">
    <location>
        <begin position="123"/>
        <end position="136"/>
    </location>
</feature>
<dbReference type="SMART" id="SM00431">
    <property type="entry name" value="SCAN"/>
    <property type="match status" value="1"/>
</dbReference>
<feature type="domain" description="C2H2-type" evidence="13">
    <location>
        <begin position="368"/>
        <end position="395"/>
    </location>
</feature>
<dbReference type="Gene3D" id="3.30.160.60">
    <property type="entry name" value="Classic Zinc Finger"/>
    <property type="match status" value="9"/>
</dbReference>
<feature type="region of interest" description="Disordered" evidence="12">
    <location>
        <begin position="123"/>
        <end position="208"/>
    </location>
</feature>
<dbReference type="RefSeq" id="XP_072844282.1">
    <property type="nucleotide sequence ID" value="XM_072988181.1"/>
</dbReference>
<dbReference type="PANTHER" id="PTHR24404">
    <property type="entry name" value="ZINC FINGER PROTEIN"/>
    <property type="match status" value="1"/>
</dbReference>
<dbReference type="InterPro" id="IPR003309">
    <property type="entry name" value="SCAN_dom"/>
</dbReference>
<feature type="domain" description="C2H2-type" evidence="13">
    <location>
        <begin position="508"/>
        <end position="535"/>
    </location>
</feature>
<feature type="domain" description="C2H2-type" evidence="13">
    <location>
        <begin position="396"/>
        <end position="423"/>
    </location>
</feature>
<evidence type="ECO:0000259" key="14">
    <source>
        <dbReference type="PROSITE" id="PS50804"/>
    </source>
</evidence>
<dbReference type="PANTHER" id="PTHR24404:SF41">
    <property type="entry name" value="ZINC FINGER PROTEIN 613"/>
    <property type="match status" value="1"/>
</dbReference>
<accession>A0ABM5FFV4</accession>
<feature type="domain" description="C2H2-type" evidence="13">
    <location>
        <begin position="340"/>
        <end position="367"/>
    </location>
</feature>
<dbReference type="SUPFAM" id="SSF109640">
    <property type="entry name" value="KRAB domain (Kruppel-associated box)"/>
    <property type="match status" value="1"/>
</dbReference>
<evidence type="ECO:0000256" key="12">
    <source>
        <dbReference type="SAM" id="MobiDB-lite"/>
    </source>
</evidence>
<reference evidence="16" key="2">
    <citation type="submission" date="2025-08" db="UniProtKB">
        <authorList>
            <consortium name="RefSeq"/>
        </authorList>
    </citation>
    <scope>IDENTIFICATION</scope>
</reference>
<dbReference type="Pfam" id="PF00096">
    <property type="entry name" value="zf-C2H2"/>
    <property type="match status" value="8"/>
</dbReference>
<dbReference type="SMART" id="SM00355">
    <property type="entry name" value="ZnF_C2H2"/>
    <property type="match status" value="9"/>
</dbReference>
<dbReference type="InterPro" id="IPR013087">
    <property type="entry name" value="Znf_C2H2_type"/>
</dbReference>
<keyword evidence="10" id="KW-0539">Nucleus</keyword>
<keyword evidence="6" id="KW-0862">Zinc</keyword>
<feature type="domain" description="C2H2-type" evidence="13">
    <location>
        <begin position="215"/>
        <end position="238"/>
    </location>
</feature>
<sequence length="535" mass="61171">MDEARRDPQSIQSGKSVELLEGNRKKVLDENIVSSDEQCQRFRRLSYKQAEGPREVCTQLHHLCRQWLKPEQHTKAQILDLVVLEQFLTVLPPVMSSWVRECGAETSSQAVALAEGFLLSQAEEKRQEEKKDRVTEGENFTPDKWAPPDPDQRSLHREDMEENRQNAASLDGEESILATTRPVERPVSAAPLRDNETVGDSLTADQERHTRGAPYKCTVCGKYFAERMALTLHEKVHTANICFENEASGKGDDSNRQPASHQGIDGGGEKYQYQQKVHTGEELCTWEECKKGFFYVSTYGKHHIFHTQEKPYECPECGKCFKYTSNLLTHQRAHTGQKPYKCQECGKCFNRNSTLRVHYRVHTGEKPYTCEECGKCFAQNSQLLTHQRVHSGEKPYKCQECGKYFSYSSTLLKHQRVHTGEKAYKCQECGKCFSYSSTLLKHQRVHTGEKPYKCQECGKCFSYSTILLKHQSVHTGEKPYKCQECGRCFAQSSHLLGHQKVHTGEKPYKCQEDGKSFAQNLHLQGHKGEIAQTQE</sequence>
<dbReference type="InterPro" id="IPR001909">
    <property type="entry name" value="KRAB"/>
</dbReference>
<comment type="similarity">
    <text evidence="2">Belongs to the krueppel C2H2-type zinc-finger protein family.</text>
</comment>
<keyword evidence="5 11" id="KW-0863">Zinc-finger</keyword>
<dbReference type="PROSITE" id="PS50157">
    <property type="entry name" value="ZINC_FINGER_C2H2_2"/>
    <property type="match status" value="10"/>
</dbReference>
<dbReference type="Pfam" id="PF01352">
    <property type="entry name" value="KRAB"/>
    <property type="match status" value="1"/>
</dbReference>
<evidence type="ECO:0000256" key="5">
    <source>
        <dbReference type="ARBA" id="ARBA00022771"/>
    </source>
</evidence>
<dbReference type="InterPro" id="IPR036051">
    <property type="entry name" value="KRAB_dom_sf"/>
</dbReference>
<dbReference type="SUPFAM" id="SSF57667">
    <property type="entry name" value="beta-beta-alpha zinc fingers"/>
    <property type="match status" value="6"/>
</dbReference>
<keyword evidence="15" id="KW-1185">Reference proteome</keyword>
<organism evidence="15 16">
    <name type="scientific">Pogona vitticeps</name>
    <name type="common">central bearded dragon</name>
    <dbReference type="NCBI Taxonomy" id="103695"/>
    <lineage>
        <taxon>Eukaryota</taxon>
        <taxon>Metazoa</taxon>
        <taxon>Chordata</taxon>
        <taxon>Craniata</taxon>
        <taxon>Vertebrata</taxon>
        <taxon>Euteleostomi</taxon>
        <taxon>Lepidosauria</taxon>
        <taxon>Squamata</taxon>
        <taxon>Bifurcata</taxon>
        <taxon>Unidentata</taxon>
        <taxon>Episquamata</taxon>
        <taxon>Toxicofera</taxon>
        <taxon>Iguania</taxon>
        <taxon>Acrodonta</taxon>
        <taxon>Agamidae</taxon>
        <taxon>Amphibolurinae</taxon>
        <taxon>Pogona</taxon>
    </lineage>
</organism>
<dbReference type="InterPro" id="IPR036236">
    <property type="entry name" value="Znf_C2H2_sf"/>
</dbReference>
<evidence type="ECO:0000256" key="6">
    <source>
        <dbReference type="ARBA" id="ARBA00022833"/>
    </source>
</evidence>
<evidence type="ECO:0000256" key="8">
    <source>
        <dbReference type="ARBA" id="ARBA00023125"/>
    </source>
</evidence>
<evidence type="ECO:0000256" key="4">
    <source>
        <dbReference type="ARBA" id="ARBA00022737"/>
    </source>
</evidence>
<dbReference type="Proteomes" id="UP001652642">
    <property type="component" value="Chromosome 2"/>
</dbReference>
<evidence type="ECO:0000256" key="3">
    <source>
        <dbReference type="ARBA" id="ARBA00022723"/>
    </source>
</evidence>
<evidence type="ECO:0000259" key="13">
    <source>
        <dbReference type="PROSITE" id="PS50157"/>
    </source>
</evidence>
<evidence type="ECO:0000256" key="7">
    <source>
        <dbReference type="ARBA" id="ARBA00023015"/>
    </source>
</evidence>
<name>A0ABM5FFV4_9SAUR</name>
<evidence type="ECO:0000256" key="11">
    <source>
        <dbReference type="PROSITE-ProRule" id="PRU00042"/>
    </source>
</evidence>
<dbReference type="Gene3D" id="6.10.140.140">
    <property type="match status" value="1"/>
</dbReference>
<evidence type="ECO:0000313" key="16">
    <source>
        <dbReference type="RefSeq" id="XP_072844282.1"/>
    </source>
</evidence>
<evidence type="ECO:0000256" key="1">
    <source>
        <dbReference type="ARBA" id="ARBA00004123"/>
    </source>
</evidence>
<comment type="subcellular location">
    <subcellularLocation>
        <location evidence="1">Nucleus</location>
    </subcellularLocation>
</comment>
<dbReference type="Gene3D" id="1.10.4020.10">
    <property type="entry name" value="DNA breaking-rejoining enzymes"/>
    <property type="match status" value="1"/>
</dbReference>
<dbReference type="GeneID" id="110069979"/>
<protein>
    <submittedName>
        <fullName evidence="16">Uncharacterized protein isoform X1</fullName>
    </submittedName>
</protein>
<dbReference type="InterPro" id="IPR050589">
    <property type="entry name" value="Ikaros_C2H2-ZF"/>
</dbReference>
<dbReference type="SUPFAM" id="SSF47353">
    <property type="entry name" value="Retrovirus capsid dimerization domain-like"/>
    <property type="match status" value="1"/>
</dbReference>
<gene>
    <name evidence="16" type="primary">LOC110069979</name>
</gene>
<feature type="compositionally biased region" description="Basic and acidic residues" evidence="12">
    <location>
        <begin position="150"/>
        <end position="164"/>
    </location>
</feature>
<feature type="domain" description="C2H2-type" evidence="13">
    <location>
        <begin position="312"/>
        <end position="339"/>
    </location>
</feature>
<evidence type="ECO:0000256" key="2">
    <source>
        <dbReference type="ARBA" id="ARBA00006991"/>
    </source>
</evidence>
<keyword evidence="7" id="KW-0805">Transcription regulation</keyword>
<feature type="domain" description="C2H2-type" evidence="13">
    <location>
        <begin position="424"/>
        <end position="451"/>
    </location>
</feature>
<dbReference type="PROSITE" id="PS50804">
    <property type="entry name" value="SCAN_BOX"/>
    <property type="match status" value="1"/>
</dbReference>
<feature type="domain" description="C2H2-type" evidence="13">
    <location>
        <begin position="282"/>
        <end position="311"/>
    </location>
</feature>
<dbReference type="Pfam" id="PF02023">
    <property type="entry name" value="SCAN"/>
    <property type="match status" value="1"/>
</dbReference>
<reference evidence="15" key="1">
    <citation type="submission" date="2025-05" db="UniProtKB">
        <authorList>
            <consortium name="RefSeq"/>
        </authorList>
    </citation>
    <scope>NUCLEOTIDE SEQUENCE [LARGE SCALE GENOMIC DNA]</scope>
</reference>
<evidence type="ECO:0000313" key="15">
    <source>
        <dbReference type="Proteomes" id="UP001652642"/>
    </source>
</evidence>
<evidence type="ECO:0000256" key="10">
    <source>
        <dbReference type="ARBA" id="ARBA00023242"/>
    </source>
</evidence>
<keyword evidence="8" id="KW-0238">DNA-binding</keyword>
<keyword evidence="3" id="KW-0479">Metal-binding</keyword>
<proteinExistence type="inferred from homology"/>
<feature type="domain" description="C2H2-type" evidence="13">
    <location>
        <begin position="480"/>
        <end position="507"/>
    </location>
</feature>
<feature type="domain" description="SCAN box" evidence="14">
    <location>
        <begin position="40"/>
        <end position="117"/>
    </location>
</feature>
<dbReference type="CDD" id="cd07936">
    <property type="entry name" value="SCAN"/>
    <property type="match status" value="1"/>
</dbReference>
<dbReference type="PROSITE" id="PS00028">
    <property type="entry name" value="ZINC_FINGER_C2H2_1"/>
    <property type="match status" value="9"/>
</dbReference>
<keyword evidence="9" id="KW-0804">Transcription</keyword>
<keyword evidence="4" id="KW-0677">Repeat</keyword>
<feature type="domain" description="C2H2-type" evidence="13">
    <location>
        <begin position="452"/>
        <end position="479"/>
    </location>
</feature>
<dbReference type="InterPro" id="IPR038269">
    <property type="entry name" value="SCAN_sf"/>
</dbReference>
<evidence type="ECO:0000256" key="9">
    <source>
        <dbReference type="ARBA" id="ARBA00023163"/>
    </source>
</evidence>